<feature type="domain" description="T-SNARE coiled-coil homology" evidence="8">
    <location>
        <begin position="458"/>
        <end position="520"/>
    </location>
</feature>
<evidence type="ECO:0000256" key="1">
    <source>
        <dbReference type="ARBA" id="ARBA00004429"/>
    </source>
</evidence>
<dbReference type="PANTHER" id="PTHR32089:SF112">
    <property type="entry name" value="LYSOZYME-LIKE PROTEIN-RELATED"/>
    <property type="match status" value="1"/>
</dbReference>
<dbReference type="InterPro" id="IPR003660">
    <property type="entry name" value="HAMP_dom"/>
</dbReference>
<dbReference type="SUPFAM" id="SSF58104">
    <property type="entry name" value="Methyl-accepting chemotaxis protein (MCP) signaling domain"/>
    <property type="match status" value="1"/>
</dbReference>
<dbReference type="SMART" id="SM00283">
    <property type="entry name" value="MA"/>
    <property type="match status" value="1"/>
</dbReference>
<gene>
    <name evidence="10" type="ORF">DES45_106245</name>
</gene>
<protein>
    <submittedName>
        <fullName evidence="10">Methyl-accepting chemotaxis sensory transducer</fullName>
    </submittedName>
</protein>
<dbReference type="PROSITE" id="PS50192">
    <property type="entry name" value="T_SNARE"/>
    <property type="match status" value="1"/>
</dbReference>
<evidence type="ECO:0000259" key="7">
    <source>
        <dbReference type="PROSITE" id="PS50111"/>
    </source>
</evidence>
<dbReference type="EMBL" id="QQBB01000006">
    <property type="protein sequence ID" value="RDI57931.1"/>
    <property type="molecule type" value="Genomic_DNA"/>
</dbReference>
<feature type="transmembrane region" description="Helical" evidence="6">
    <location>
        <begin position="191"/>
        <end position="212"/>
    </location>
</feature>
<sequence length="562" mass="59198">MLSLRKLSIKAKLIGAFSALMILTVATGLLGLNGLRTMNNLLVDINGDALPGVRWSSALNTLASDLRGSLLRNVLATDEDVVIETEGTIQTRLKDLKEARTAYEALISTDEERVLYDEFSKSWAIYEREANVVLDHSRRSETSQARDHFNSTAFQPLQKAQQVLGMLVDLNQQKADEAAAKAQAEYQQTQIFVVAALGAAALFVAMLAFLIIRSVSGGIASVVAPMRALAAGDLAAHVPHRGERNEIGAIADAVQVFKEALIAKRDADEAAALEADAKMRRAQVLDELTKRFEANVSALTQGLSSAATEMEATAQGMTAIADQTTRQSVNVASAAEQTSSNVQTVAAATEELSISIREIATQVMQSSQVADRAVQGAQRTNLTVQTLAETAEKIGNVVQLINNIAGQTNLLALNATIEAARAGEAGRGFAVVASEVKELASQTSRATDEISAQIAGVQQATQEVVGAIHEIAQTISEMSQISTTIAAAMEEQGAATQEISRNVQEAARGTEAVTGNIGVVRQGAGETGSAAGQVLGAAQELARHSEDLGQEVANFLAGVKAA</sequence>
<evidence type="ECO:0000256" key="5">
    <source>
        <dbReference type="PROSITE-ProRule" id="PRU00284"/>
    </source>
</evidence>
<dbReference type="InterPro" id="IPR004089">
    <property type="entry name" value="MCPsignal_dom"/>
</dbReference>
<dbReference type="PROSITE" id="PS50885">
    <property type="entry name" value="HAMP"/>
    <property type="match status" value="1"/>
</dbReference>
<evidence type="ECO:0000256" key="6">
    <source>
        <dbReference type="SAM" id="Phobius"/>
    </source>
</evidence>
<reference evidence="10 11" key="1">
    <citation type="submission" date="2018-07" db="EMBL/GenBank/DDBJ databases">
        <title>Genomic Encyclopedia of Type Strains, Phase IV (KMG-IV): sequencing the most valuable type-strain genomes for metagenomic binning, comparative biology and taxonomic classification.</title>
        <authorList>
            <person name="Goeker M."/>
        </authorList>
    </citation>
    <scope>NUCLEOTIDE SEQUENCE [LARGE SCALE GENOMIC DNA]</scope>
    <source>
        <strain evidence="10 11">DSM 14364</strain>
    </source>
</reference>
<keyword evidence="2" id="KW-1003">Cell membrane</keyword>
<dbReference type="PANTHER" id="PTHR32089">
    <property type="entry name" value="METHYL-ACCEPTING CHEMOTAXIS PROTEIN MCPB"/>
    <property type="match status" value="1"/>
</dbReference>
<dbReference type="Pfam" id="PF00015">
    <property type="entry name" value="MCPsignal"/>
    <property type="match status" value="1"/>
</dbReference>
<keyword evidence="2" id="KW-0997">Cell inner membrane</keyword>
<proteinExistence type="inferred from homology"/>
<feature type="domain" description="HAMP" evidence="9">
    <location>
        <begin position="213"/>
        <end position="266"/>
    </location>
</feature>
<dbReference type="OrthoDB" id="3289104at2"/>
<dbReference type="SMART" id="SM00304">
    <property type="entry name" value="HAMP"/>
    <property type="match status" value="1"/>
</dbReference>
<organism evidence="10 11">
    <name type="scientific">Microvirga subterranea</name>
    <dbReference type="NCBI Taxonomy" id="186651"/>
    <lineage>
        <taxon>Bacteria</taxon>
        <taxon>Pseudomonadati</taxon>
        <taxon>Pseudomonadota</taxon>
        <taxon>Alphaproteobacteria</taxon>
        <taxon>Hyphomicrobiales</taxon>
        <taxon>Methylobacteriaceae</taxon>
        <taxon>Microvirga</taxon>
    </lineage>
</organism>
<name>A0A370HIA9_9HYPH</name>
<dbReference type="Proteomes" id="UP000254925">
    <property type="component" value="Unassembled WGS sequence"/>
</dbReference>
<dbReference type="Pfam" id="PF12729">
    <property type="entry name" value="4HB_MCP_1"/>
    <property type="match status" value="1"/>
</dbReference>
<evidence type="ECO:0000259" key="9">
    <source>
        <dbReference type="PROSITE" id="PS50885"/>
    </source>
</evidence>
<evidence type="ECO:0000256" key="4">
    <source>
        <dbReference type="ARBA" id="ARBA00029447"/>
    </source>
</evidence>
<accession>A0A370HIA9</accession>
<keyword evidence="6" id="KW-1133">Transmembrane helix</keyword>
<feature type="transmembrane region" description="Helical" evidence="6">
    <location>
        <begin position="12"/>
        <end position="32"/>
    </location>
</feature>
<evidence type="ECO:0000313" key="11">
    <source>
        <dbReference type="Proteomes" id="UP000254925"/>
    </source>
</evidence>
<dbReference type="AlphaFoldDB" id="A0A370HIA9"/>
<dbReference type="Gene3D" id="6.10.340.10">
    <property type="match status" value="1"/>
</dbReference>
<comment type="subcellular location">
    <subcellularLocation>
        <location evidence="1">Cell inner membrane</location>
        <topology evidence="1">Multi-pass membrane protein</topology>
    </subcellularLocation>
</comment>
<evidence type="ECO:0000313" key="10">
    <source>
        <dbReference type="EMBL" id="RDI57931.1"/>
    </source>
</evidence>
<dbReference type="PROSITE" id="PS50111">
    <property type="entry name" value="CHEMOTAXIS_TRANSDUC_2"/>
    <property type="match status" value="1"/>
</dbReference>
<dbReference type="InterPro" id="IPR000727">
    <property type="entry name" value="T_SNARE_dom"/>
</dbReference>
<evidence type="ECO:0000259" key="8">
    <source>
        <dbReference type="PROSITE" id="PS50192"/>
    </source>
</evidence>
<comment type="similarity">
    <text evidence="4">Belongs to the methyl-accepting chemotaxis (MCP) protein family.</text>
</comment>
<keyword evidence="6" id="KW-0472">Membrane</keyword>
<comment type="caution">
    <text evidence="10">The sequence shown here is derived from an EMBL/GenBank/DDBJ whole genome shotgun (WGS) entry which is preliminary data.</text>
</comment>
<evidence type="ECO:0000256" key="3">
    <source>
        <dbReference type="ARBA" id="ARBA00023224"/>
    </source>
</evidence>
<dbReference type="InterPro" id="IPR024478">
    <property type="entry name" value="HlyB_4HB_MCP"/>
</dbReference>
<dbReference type="Gene3D" id="1.10.287.950">
    <property type="entry name" value="Methyl-accepting chemotaxis protein"/>
    <property type="match status" value="1"/>
</dbReference>
<dbReference type="Pfam" id="PF00672">
    <property type="entry name" value="HAMP"/>
    <property type="match status" value="1"/>
</dbReference>
<evidence type="ECO:0000256" key="2">
    <source>
        <dbReference type="ARBA" id="ARBA00022519"/>
    </source>
</evidence>
<dbReference type="GO" id="GO:0007165">
    <property type="term" value="P:signal transduction"/>
    <property type="evidence" value="ECO:0007669"/>
    <property type="project" value="UniProtKB-KW"/>
</dbReference>
<keyword evidence="3 5" id="KW-0807">Transducer</keyword>
<feature type="domain" description="Methyl-accepting transducer" evidence="7">
    <location>
        <begin position="306"/>
        <end position="542"/>
    </location>
</feature>
<keyword evidence="6" id="KW-0812">Transmembrane</keyword>
<dbReference type="RefSeq" id="WP_114771156.1">
    <property type="nucleotide sequence ID" value="NZ_QQBB01000006.1"/>
</dbReference>
<keyword evidence="11" id="KW-1185">Reference proteome</keyword>
<dbReference type="GO" id="GO:0005886">
    <property type="term" value="C:plasma membrane"/>
    <property type="evidence" value="ECO:0007669"/>
    <property type="project" value="UniProtKB-SubCell"/>
</dbReference>